<dbReference type="AlphaFoldDB" id="A0A3M0GHD4"/>
<gene>
    <name evidence="1" type="ORF">D9543_00010</name>
</gene>
<name>A0A3M0GHD4_9CORY</name>
<dbReference type="OrthoDB" id="4413172at2"/>
<accession>A0A3M0GHD4</accession>
<dbReference type="EMBL" id="REGC01000001">
    <property type="protein sequence ID" value="RMB64215.1"/>
    <property type="molecule type" value="Genomic_DNA"/>
</dbReference>
<proteinExistence type="predicted"/>
<comment type="caution">
    <text evidence="1">The sequence shown here is derived from an EMBL/GenBank/DDBJ whole genome shotgun (WGS) entry which is preliminary data.</text>
</comment>
<sequence>MNIEGTCPLPVKPGMTVNQATKACYDSELGADTYEEQFEGWVDIETLEPGDPGRKVVCCVEDGKCVTVEMKYMEAPITDTCYGVDLNRRPAETAQESTERIAKELQSQGIRTEINDFLILLPDQLVAIEVNECVAWFDPAHWSLEDFLDTSYLA</sequence>
<reference evidence="1 2" key="1">
    <citation type="submission" date="2018-10" db="EMBL/GenBank/DDBJ databases">
        <title>Corynebacterium macginleyi genome sequencing and assembly of the type strain and two clinical samples.</title>
        <authorList>
            <person name="Bernier A.-M."/>
            <person name="Bernard K."/>
        </authorList>
    </citation>
    <scope>NUCLEOTIDE SEQUENCE [LARGE SCALE GENOMIC DNA]</scope>
    <source>
        <strain evidence="1 2">NML 120205</strain>
    </source>
</reference>
<dbReference type="RefSeq" id="WP_121912470.1">
    <property type="nucleotide sequence ID" value="NZ_CP068291.1"/>
</dbReference>
<dbReference type="GeneID" id="92745806"/>
<organism evidence="1 2">
    <name type="scientific">Corynebacterium macginleyi</name>
    <dbReference type="NCBI Taxonomy" id="38290"/>
    <lineage>
        <taxon>Bacteria</taxon>
        <taxon>Bacillati</taxon>
        <taxon>Actinomycetota</taxon>
        <taxon>Actinomycetes</taxon>
        <taxon>Mycobacteriales</taxon>
        <taxon>Corynebacteriaceae</taxon>
        <taxon>Corynebacterium</taxon>
    </lineage>
</organism>
<protein>
    <submittedName>
        <fullName evidence="1">Uncharacterized protein</fullName>
    </submittedName>
</protein>
<evidence type="ECO:0000313" key="2">
    <source>
        <dbReference type="Proteomes" id="UP000270649"/>
    </source>
</evidence>
<evidence type="ECO:0000313" key="1">
    <source>
        <dbReference type="EMBL" id="RMB64215.1"/>
    </source>
</evidence>
<dbReference type="Proteomes" id="UP000270649">
    <property type="component" value="Unassembled WGS sequence"/>
</dbReference>